<protein>
    <submittedName>
        <fullName evidence="1">Uncharacterized protein</fullName>
    </submittedName>
</protein>
<reference evidence="2" key="1">
    <citation type="journal article" date="2023" name="G3 (Bethesda)">
        <title>Genome assembly and association tests identify interacting loci associated with vigor, precocity, and sex in interspecific pistachio rootstocks.</title>
        <authorList>
            <person name="Palmer W."/>
            <person name="Jacygrad E."/>
            <person name="Sagayaradj S."/>
            <person name="Cavanaugh K."/>
            <person name="Han R."/>
            <person name="Bertier L."/>
            <person name="Beede B."/>
            <person name="Kafkas S."/>
            <person name="Golino D."/>
            <person name="Preece J."/>
            <person name="Michelmore R."/>
        </authorList>
    </citation>
    <scope>NUCLEOTIDE SEQUENCE [LARGE SCALE GENOMIC DNA]</scope>
</reference>
<evidence type="ECO:0000313" key="1">
    <source>
        <dbReference type="EMBL" id="KAJ0075167.1"/>
    </source>
</evidence>
<dbReference type="Proteomes" id="UP001164250">
    <property type="component" value="Chromosome 15"/>
</dbReference>
<dbReference type="EMBL" id="CM047910">
    <property type="protein sequence ID" value="KAJ0075167.1"/>
    <property type="molecule type" value="Genomic_DNA"/>
</dbReference>
<keyword evidence="2" id="KW-1185">Reference proteome</keyword>
<comment type="caution">
    <text evidence="1">The sequence shown here is derived from an EMBL/GenBank/DDBJ whole genome shotgun (WGS) entry which is preliminary data.</text>
</comment>
<accession>A0ACC0ZSZ8</accession>
<evidence type="ECO:0000313" key="2">
    <source>
        <dbReference type="Proteomes" id="UP001164250"/>
    </source>
</evidence>
<name>A0ACC0ZSZ8_9ROSI</name>
<gene>
    <name evidence="1" type="ORF">Patl1_34403</name>
</gene>
<proteinExistence type="predicted"/>
<sequence>MTAQTQRSDPEDPLEGYSGLTLFPRTLASIPNAPKPYDPHDLHRVHNFLKSMTLPNPNTIVEEAEAVVDCSSGLAGSEIPSYLISEYKNEHVAARGTENPQERRPALGRKRARFSLKPNSSRPTVNLETSLDIGKLKDPEEFFLAFEKIENARKELQKQTGGDLMDLNLQNSSMAARPRRPGILRRSVKYKHRYSDVLSSQETLEENILSPSGYSVQQETINPDYASLDRELVDAALQETELADSIAKSEKKVNDLLDELLSDNCGGLDGDDPVSLLQEHLQIKPIDLEKLSLPELQAVRRIDLKASGANLPKPRHVLSDIQNLLKGVSSKTPKKCQQAESPVSSLASPTPAKCPLSSIVSLKKRILQLNPLTDPYSAHEIDQSIARNLLASESIKKQADQVNTEKELSASTELKSSMIEESDAADMNLGLPHGMMGNAARSSDKTVNDNLSRLGYGVGVGSSGSHAYVENKNSSSCMENRIVNEILGRPDTVTDFQTTVPNGLDDKVHEKDTLQEAGDLLCPDLNMEDSTVEILNSTQDQENTPVVEDRATDGLSNIADTDREQHKEKAQIATEEPLNDQNRAKFSFFFLPSTDQENTPVVEDRATDGLSNIADTDPEQHKEKAQIATEEPLNDQNRAKSHPRKKSKLKKVSHRKNLADKAPELICFTCAQFFFLSLFSFQLVKQIILWLKTMQQDGSSNTAESAPEQHNEEVLPTGEPLNEQSKVISRPGKKSRREEISRRQSLAASGTSWESGTRRSTRIKSRPLEYWKGLTTVIGIKYASPGTNDGKPTDQGEVLCL</sequence>
<organism evidence="1 2">
    <name type="scientific">Pistacia atlantica</name>
    <dbReference type="NCBI Taxonomy" id="434234"/>
    <lineage>
        <taxon>Eukaryota</taxon>
        <taxon>Viridiplantae</taxon>
        <taxon>Streptophyta</taxon>
        <taxon>Embryophyta</taxon>
        <taxon>Tracheophyta</taxon>
        <taxon>Spermatophyta</taxon>
        <taxon>Magnoliopsida</taxon>
        <taxon>eudicotyledons</taxon>
        <taxon>Gunneridae</taxon>
        <taxon>Pentapetalae</taxon>
        <taxon>rosids</taxon>
        <taxon>malvids</taxon>
        <taxon>Sapindales</taxon>
        <taxon>Anacardiaceae</taxon>
        <taxon>Pistacia</taxon>
    </lineage>
</organism>